<dbReference type="AlphaFoldDB" id="A0A9W6F4G9"/>
<dbReference type="PANTHER" id="PTHR40131">
    <property type="entry name" value="C1Q DOMAIN-CONTAINING PROTEIN"/>
    <property type="match status" value="1"/>
</dbReference>
<dbReference type="PANTHER" id="PTHR40131:SF1">
    <property type="entry name" value="C1Q DOMAIN-CONTAINING PROTEIN"/>
    <property type="match status" value="1"/>
</dbReference>
<organism evidence="2 3">
    <name type="scientific">Pleodorina starrii</name>
    <dbReference type="NCBI Taxonomy" id="330485"/>
    <lineage>
        <taxon>Eukaryota</taxon>
        <taxon>Viridiplantae</taxon>
        <taxon>Chlorophyta</taxon>
        <taxon>core chlorophytes</taxon>
        <taxon>Chlorophyceae</taxon>
        <taxon>CS clade</taxon>
        <taxon>Chlamydomonadales</taxon>
        <taxon>Volvocaceae</taxon>
        <taxon>Pleodorina</taxon>
    </lineage>
</organism>
<protein>
    <submittedName>
        <fullName evidence="2">Uncharacterized protein</fullName>
    </submittedName>
</protein>
<evidence type="ECO:0000313" key="2">
    <source>
        <dbReference type="EMBL" id="GLC55874.1"/>
    </source>
</evidence>
<sequence length="135" mass="13379">MSLSPALVELMTVECSTLMCLAYLGASRTKRSPPVIQVLVNGEVALTAQNNPNAAAAAGAAGAAGGAGYSYGGAASPAGKPSPGADRGTSTTGLVSSPVTGMTAWDVLLLPAKAKVAVTYVGEERGEGFLGLRKL</sequence>
<reference evidence="2 3" key="1">
    <citation type="journal article" date="2023" name="Commun. Biol.">
        <title>Reorganization of the ancestral sex-determining regions during the evolution of trioecy in Pleodorina starrii.</title>
        <authorList>
            <person name="Takahashi K."/>
            <person name="Suzuki S."/>
            <person name="Kawai-Toyooka H."/>
            <person name="Yamamoto K."/>
            <person name="Hamaji T."/>
            <person name="Ootsuki R."/>
            <person name="Yamaguchi H."/>
            <person name="Kawachi M."/>
            <person name="Higashiyama T."/>
            <person name="Nozaki H."/>
        </authorList>
    </citation>
    <scope>NUCLEOTIDE SEQUENCE [LARGE SCALE GENOMIC DNA]</scope>
    <source>
        <strain evidence="2 3">NIES-4479</strain>
    </source>
</reference>
<name>A0A9W6F4G9_9CHLO</name>
<feature type="region of interest" description="Disordered" evidence="1">
    <location>
        <begin position="75"/>
        <end position="95"/>
    </location>
</feature>
<evidence type="ECO:0000256" key="1">
    <source>
        <dbReference type="SAM" id="MobiDB-lite"/>
    </source>
</evidence>
<proteinExistence type="predicted"/>
<evidence type="ECO:0000313" key="3">
    <source>
        <dbReference type="Proteomes" id="UP001165080"/>
    </source>
</evidence>
<keyword evidence="3" id="KW-1185">Reference proteome</keyword>
<accession>A0A9W6F4G9</accession>
<dbReference type="EMBL" id="BRXU01000014">
    <property type="protein sequence ID" value="GLC55874.1"/>
    <property type="molecule type" value="Genomic_DNA"/>
</dbReference>
<feature type="compositionally biased region" description="Low complexity" evidence="1">
    <location>
        <begin position="75"/>
        <end position="85"/>
    </location>
</feature>
<dbReference type="Proteomes" id="UP001165080">
    <property type="component" value="Unassembled WGS sequence"/>
</dbReference>
<comment type="caution">
    <text evidence="2">The sequence shown here is derived from an EMBL/GenBank/DDBJ whole genome shotgun (WGS) entry which is preliminary data.</text>
</comment>
<gene>
    <name evidence="2" type="primary">PLESTBF000510</name>
    <name evidence="2" type="ORF">PLESTB_001038500</name>
</gene>